<dbReference type="RefSeq" id="YP_010112090.1">
    <property type="nucleotide sequence ID" value="NC_055888.1"/>
</dbReference>
<name>A0A7M1RQS2_9CAUD</name>
<dbReference type="EMBL" id="MT774395">
    <property type="protein sequence ID" value="QOR56638.1"/>
    <property type="molecule type" value="Genomic_DNA"/>
</dbReference>
<sequence>MKLGDRNIIAAYLGDVNVFTNYYGVSFPLEPQNTILTRTGYMPWHKELPIQSKMKSCTITSDGIVKYLNPTDRTKYEDGTDRDMTLNTMVEIPEFWYKCITDDTTVYLNLYPNNPHIPEVEHVEKFYISAYEAADVNSVLKSINDGTSVPVVSISRATMQSRARANNADTMNWNMYTYKAHRILTILYLVEYACTNSLKAFNAELTAEGYHQGGLGNGVTTGLITVNGNNVWSFIPCGSTDEHGNFTGVTSVTVDSTDAEGTVTKRTFEVPTYRGIENPFGHVWKNTIDTFVHYNEQTQKNDVYLNTNLSTFGSTNINDYKYQCSTVTTEGYKKKLVYNAAFDLVPPIDETYGGSTTTYWCDYNWTNSSTADRIFLLGGNAGHSAPAGLLLVYSPHGLGHAAASVGSRLTYIP</sequence>
<accession>A0A7M1RQS2</accession>
<dbReference type="KEGG" id="vg:65130551"/>
<keyword evidence="2" id="KW-1185">Reference proteome</keyword>
<evidence type="ECO:0000313" key="1">
    <source>
        <dbReference type="EMBL" id="QOR56638.1"/>
    </source>
</evidence>
<evidence type="ECO:0000313" key="2">
    <source>
        <dbReference type="Proteomes" id="UP000594150"/>
    </source>
</evidence>
<proteinExistence type="predicted"/>
<organism evidence="1 2">
    <name type="scientific">uncultured phage cr52_1</name>
    <dbReference type="NCBI Taxonomy" id="2772079"/>
    <lineage>
        <taxon>Viruses</taxon>
        <taxon>Duplodnaviria</taxon>
        <taxon>Heunggongvirae</taxon>
        <taxon>Uroviricota</taxon>
        <taxon>Caudoviricetes</taxon>
        <taxon>Crassvirales</taxon>
        <taxon>Suoliviridae</taxon>
        <taxon>Loutivirinae</taxon>
        <taxon>Buchavirus</taxon>
        <taxon>Buchavirus copri</taxon>
    </lineage>
</organism>
<protein>
    <submittedName>
        <fullName evidence="1">Sulfatase-like protein</fullName>
    </submittedName>
</protein>
<reference evidence="1 2" key="1">
    <citation type="submission" date="2020-07" db="EMBL/GenBank/DDBJ databases">
        <title>Taxonomic proposal: Crassvirales, a new order of highly abundant and diverse bacterial viruses.</title>
        <authorList>
            <person name="Shkoporov A.N."/>
            <person name="Stockdale S.R."/>
            <person name="Guerin E."/>
            <person name="Ross R.P."/>
            <person name="Hill C."/>
        </authorList>
    </citation>
    <scope>NUCLEOTIDE SEQUENCE [LARGE SCALE GENOMIC DNA]</scope>
</reference>
<dbReference type="Proteomes" id="UP000594150">
    <property type="component" value="Segment"/>
</dbReference>
<dbReference type="GeneID" id="65130551"/>